<dbReference type="SUPFAM" id="SSF56973">
    <property type="entry name" value="Aerolisin/ETX pore-forming domain"/>
    <property type="match status" value="1"/>
</dbReference>
<proteinExistence type="predicted"/>
<dbReference type="AlphaFoldDB" id="A0AAE1DU14"/>
<name>A0AAE1DU14_9GAST</name>
<protein>
    <submittedName>
        <fullName evidence="1">Uncharacterized protein</fullName>
    </submittedName>
</protein>
<evidence type="ECO:0000313" key="2">
    <source>
        <dbReference type="Proteomes" id="UP001283361"/>
    </source>
</evidence>
<dbReference type="CDD" id="cd20237">
    <property type="entry name" value="PFM_LIN24-like"/>
    <property type="match status" value="1"/>
</dbReference>
<accession>A0AAE1DU14</accession>
<reference evidence="1" key="1">
    <citation type="journal article" date="2023" name="G3 (Bethesda)">
        <title>A reference genome for the long-term kleptoplast-retaining sea slug Elysia crispata morphotype clarki.</title>
        <authorList>
            <person name="Eastman K.E."/>
            <person name="Pendleton A.L."/>
            <person name="Shaikh M.A."/>
            <person name="Suttiyut T."/>
            <person name="Ogas R."/>
            <person name="Tomko P."/>
            <person name="Gavelis G."/>
            <person name="Widhalm J.R."/>
            <person name="Wisecaver J.H."/>
        </authorList>
    </citation>
    <scope>NUCLEOTIDE SEQUENCE</scope>
    <source>
        <strain evidence="1">ECLA1</strain>
    </source>
</reference>
<organism evidence="1 2">
    <name type="scientific">Elysia crispata</name>
    <name type="common">lettuce slug</name>
    <dbReference type="NCBI Taxonomy" id="231223"/>
    <lineage>
        <taxon>Eukaryota</taxon>
        <taxon>Metazoa</taxon>
        <taxon>Spiralia</taxon>
        <taxon>Lophotrochozoa</taxon>
        <taxon>Mollusca</taxon>
        <taxon>Gastropoda</taxon>
        <taxon>Heterobranchia</taxon>
        <taxon>Euthyneura</taxon>
        <taxon>Panpulmonata</taxon>
        <taxon>Sacoglossa</taxon>
        <taxon>Placobranchoidea</taxon>
        <taxon>Plakobranchidae</taxon>
        <taxon>Elysia</taxon>
    </lineage>
</organism>
<dbReference type="Pfam" id="PF03318">
    <property type="entry name" value="ETX_MTX2"/>
    <property type="match status" value="1"/>
</dbReference>
<dbReference type="PANTHER" id="PTHR39369:SF6">
    <property type="entry name" value="LIN-24 (TWENTY-FOUR) LIKE"/>
    <property type="match status" value="1"/>
</dbReference>
<dbReference type="InterPro" id="IPR004991">
    <property type="entry name" value="Aerolysin-like"/>
</dbReference>
<comment type="caution">
    <text evidence="1">The sequence shown here is derived from an EMBL/GenBank/DDBJ whole genome shotgun (WGS) entry which is preliminary data.</text>
</comment>
<evidence type="ECO:0000313" key="1">
    <source>
        <dbReference type="EMBL" id="KAK3783046.1"/>
    </source>
</evidence>
<dbReference type="Gene3D" id="2.170.15.10">
    <property type="entry name" value="Proaerolysin, chain A, domain 3"/>
    <property type="match status" value="1"/>
</dbReference>
<dbReference type="Proteomes" id="UP001283361">
    <property type="component" value="Unassembled WGS sequence"/>
</dbReference>
<dbReference type="PANTHER" id="PTHR39369">
    <property type="entry name" value="LIN-24 (TWENTY-FOUR) LIKE"/>
    <property type="match status" value="1"/>
</dbReference>
<gene>
    <name evidence="1" type="ORF">RRG08_018878</name>
</gene>
<keyword evidence="2" id="KW-1185">Reference proteome</keyword>
<dbReference type="EMBL" id="JAWDGP010002459">
    <property type="protein sequence ID" value="KAK3783046.1"/>
    <property type="molecule type" value="Genomic_DNA"/>
</dbReference>
<sequence length="262" mass="29950">MAPSVTDLDDVVKKWAWQQFQVVRGKEHSKLQFKDLSFNINWDRVKFAAEKPDYSDKKQLERPHAQVVFKSIYENRTDHFQEHQFQTDRTTVSSCGTSITKGFTRGFNLELKLGLPEEIMSATAGFGREVNMERSDDWVHEETVSWSINSTIKVPPNHRTVAELVVKEQEFNAMFTMAARIRGQVVVTLTNLRDNNSFVESIENQFCEVVRGLAPQDGSQFTIEGKTVVWQVTGTCKFRFGIEQHVQLDEVSLADVKSGLVD</sequence>